<organism evidence="9 10">
    <name type="scientific">Tritrichomonas musculus</name>
    <dbReference type="NCBI Taxonomy" id="1915356"/>
    <lineage>
        <taxon>Eukaryota</taxon>
        <taxon>Metamonada</taxon>
        <taxon>Parabasalia</taxon>
        <taxon>Tritrichomonadida</taxon>
        <taxon>Tritrichomonadidae</taxon>
        <taxon>Tritrichomonas</taxon>
    </lineage>
</organism>
<keyword evidence="3" id="KW-0698">rRNA processing</keyword>
<comment type="subcellular location">
    <subcellularLocation>
        <location evidence="1">Nucleus</location>
        <location evidence="1">Nucleolus</location>
    </subcellularLocation>
</comment>
<keyword evidence="7" id="KW-0539">Nucleus</keyword>
<proteinExistence type="inferred from homology"/>
<keyword evidence="5" id="KW-0677">Repeat</keyword>
<sequence>MDAKVEQRLEKFAPTFEQLIKLEIFTEPEVKDIIKKRKSYEYSLQSKSATLDTYLSYIQYETAVMALTEKRKLEKGIDSNQRLLSDIDWPLHIHSIYRNAIQHFGQSDIKIWNLYFDFCLSNNDFKNLSQAFARCLRLHRQNADLWIRAATWEMTDNGNPEEAKDLMARAIKELPNQPKLYSMYAETIFFIAQQIKGRREIHGIENQSDSTKAPYVIYEKALSSCKPDSIEVYKLFKGLFEKYEQPTNELTNKAIETGDAELLDYIAVHESSSIDEIDQKFKEFLQKFPDSQPLLIKYGIFLGKDKKDPQELIKIVDQIKDFDDKETEIFVELLLDNNCIEDADDLLQDDLSTPKLQLLKLRLMSMQEKDDDQFIKNSKIFLLKHNNTFELNSNFLLLLQLRQPPIDENKFYNLVIERASFLSSDDAAKIFEYSFIKYGKQFARKMMDKLLKIINPTPKFIETAIKIEENPEDDGKFDPAKVRALHELNVSKWGNNNTDVWINYCAFEFKQKNIQRLESIRRKAENSLDDSSEFNRRYHNLFCKKQKA</sequence>
<evidence type="ECO:0000256" key="4">
    <source>
        <dbReference type="ARBA" id="ARBA00022664"/>
    </source>
</evidence>
<evidence type="ECO:0000313" key="9">
    <source>
        <dbReference type="EMBL" id="KAK8884390.1"/>
    </source>
</evidence>
<accession>A0ABR2K2S0</accession>
<evidence type="ECO:0000256" key="7">
    <source>
        <dbReference type="ARBA" id="ARBA00023242"/>
    </source>
</evidence>
<evidence type="ECO:0000259" key="8">
    <source>
        <dbReference type="Pfam" id="PF08640"/>
    </source>
</evidence>
<evidence type="ECO:0000313" key="10">
    <source>
        <dbReference type="Proteomes" id="UP001470230"/>
    </source>
</evidence>
<evidence type="ECO:0000256" key="6">
    <source>
        <dbReference type="ARBA" id="ARBA00023187"/>
    </source>
</evidence>
<evidence type="ECO:0000256" key="3">
    <source>
        <dbReference type="ARBA" id="ARBA00022552"/>
    </source>
</evidence>
<dbReference type="SUPFAM" id="SSF48452">
    <property type="entry name" value="TPR-like"/>
    <property type="match status" value="1"/>
</dbReference>
<comment type="caution">
    <text evidence="9">The sequence shown here is derived from an EMBL/GenBank/DDBJ whole genome shotgun (WGS) entry which is preliminary data.</text>
</comment>
<evidence type="ECO:0000256" key="1">
    <source>
        <dbReference type="ARBA" id="ARBA00004604"/>
    </source>
</evidence>
<dbReference type="SMART" id="SM00386">
    <property type="entry name" value="HAT"/>
    <property type="match status" value="5"/>
</dbReference>
<dbReference type="InterPro" id="IPR055347">
    <property type="entry name" value="UTP6_N"/>
</dbReference>
<keyword evidence="4" id="KW-0507">mRNA processing</keyword>
<dbReference type="InterPro" id="IPR011990">
    <property type="entry name" value="TPR-like_helical_dom_sf"/>
</dbReference>
<dbReference type="Pfam" id="PF08640">
    <property type="entry name" value="U3_assoc_6"/>
    <property type="match status" value="1"/>
</dbReference>
<dbReference type="InterPro" id="IPR003107">
    <property type="entry name" value="HAT"/>
</dbReference>
<dbReference type="PANTHER" id="PTHR23271">
    <property type="entry name" value="HEPATOCELLULAR CARCINOMA-ASSOCIATED ANTIGEN 66"/>
    <property type="match status" value="1"/>
</dbReference>
<reference evidence="9 10" key="1">
    <citation type="submission" date="2024-04" db="EMBL/GenBank/DDBJ databases">
        <title>Tritrichomonas musculus Genome.</title>
        <authorList>
            <person name="Alves-Ferreira E."/>
            <person name="Grigg M."/>
            <person name="Lorenzi H."/>
            <person name="Galac M."/>
        </authorList>
    </citation>
    <scope>NUCLEOTIDE SEQUENCE [LARGE SCALE GENOMIC DNA]</scope>
    <source>
        <strain evidence="9 10">EAF2021</strain>
    </source>
</reference>
<feature type="domain" description="U3 small nucleolar RNA-associated protein 6 N-terminal" evidence="8">
    <location>
        <begin position="9"/>
        <end position="89"/>
    </location>
</feature>
<comment type="similarity">
    <text evidence="2">Belongs to the UTP6 family.</text>
</comment>
<dbReference type="EMBL" id="JAPFFF010000008">
    <property type="protein sequence ID" value="KAK8884390.1"/>
    <property type="molecule type" value="Genomic_DNA"/>
</dbReference>
<keyword evidence="10" id="KW-1185">Reference proteome</keyword>
<keyword evidence="6" id="KW-0508">mRNA splicing</keyword>
<dbReference type="InterPro" id="IPR013949">
    <property type="entry name" value="Utp6"/>
</dbReference>
<evidence type="ECO:0000256" key="2">
    <source>
        <dbReference type="ARBA" id="ARBA00010734"/>
    </source>
</evidence>
<dbReference type="PANTHER" id="PTHR23271:SF1">
    <property type="entry name" value="U3 SMALL NUCLEOLAR RNA-ASSOCIATED PROTEIN 6 HOMOLOG"/>
    <property type="match status" value="1"/>
</dbReference>
<dbReference type="Gene3D" id="1.25.40.10">
    <property type="entry name" value="Tetratricopeptide repeat domain"/>
    <property type="match status" value="2"/>
</dbReference>
<gene>
    <name evidence="9" type="ORF">M9Y10_043500</name>
</gene>
<dbReference type="Pfam" id="PF23241">
    <property type="entry name" value="HAT_PRP39_C"/>
    <property type="match status" value="1"/>
</dbReference>
<dbReference type="Proteomes" id="UP001470230">
    <property type="component" value="Unassembled WGS sequence"/>
</dbReference>
<dbReference type="InterPro" id="IPR059164">
    <property type="entry name" value="HAT_PRP39_C"/>
</dbReference>
<protein>
    <submittedName>
        <fullName evidence="9">U3 snoRNP protein</fullName>
    </submittedName>
</protein>
<evidence type="ECO:0000256" key="5">
    <source>
        <dbReference type="ARBA" id="ARBA00022737"/>
    </source>
</evidence>
<name>A0ABR2K2S0_9EUKA</name>